<sequence>MSQSVTSLSSLIWSVADLLRGDYRPAEYGEVILPFTVLRRLDCVLAPTKEAVLAEKAAKEAMGVNPEPFLLRVAGLRFVNTSPLDMRKLMGDQDNLATNLAAYIQGFSPAVRDIFERFRFAERADRLWKAGLLYQVTERFVGFDLRPSTVSNHDMGLAFEELIRKFAEASNGTAGEHFTPRDAIQLMVNLLFIEDSEILTPGTPVVRTIYDPTAGTGGMLSVAGEHLLEHNPAAQLTMFGQELNDESFAICKADMLIKGQDIRNIVQGNTLSDDGHAGRKFDYMLSNPPFGVEWKKVEKVVRREHEQLGHAGRFGPGLPRVSDGSMLFLLHLISKMRPTQEGGSRLGIVLNGSPLFAGGAGSGESEIRRHVLPVREDAFQRLLLNLEGILDLLRAVAQLPRLVAVDLDQRQGAKRLGEGAAVELRWNRAAEGEMAEGKQAPGILPSLGPPPLRRCGPTSRKPQTIRNTPSQVAVSRFMPTPTYLLAPATMRSLVPGAIAPAPEEIRASPPASILPKPFGCALPFRRPNNMENPTFRATQRRHLSSIGYILGRLPFRPELASGHDSPGRGAEAFQRGRARAEGMSWMPRSSADTGDSVARVLAKKNPGRRPGPSASGGCPEEKRA</sequence>
<dbReference type="Pfam" id="PF12161">
    <property type="entry name" value="HsdM_N"/>
    <property type="match status" value="1"/>
</dbReference>
<dbReference type="InterPro" id="IPR003356">
    <property type="entry name" value="DNA_methylase_A-5"/>
</dbReference>
<dbReference type="InterPro" id="IPR051537">
    <property type="entry name" value="DNA_Adenine_Mtase"/>
</dbReference>
<evidence type="ECO:0000256" key="3">
    <source>
        <dbReference type="ARBA" id="ARBA00022603"/>
    </source>
</evidence>
<comment type="similarity">
    <text evidence="1">Belongs to the N(4)/N(6)-methyltransferase family.</text>
</comment>
<evidence type="ECO:0000313" key="11">
    <source>
        <dbReference type="EMBL" id="MCO6415787.1"/>
    </source>
</evidence>
<dbReference type="PROSITE" id="PS00092">
    <property type="entry name" value="N6_MTASE"/>
    <property type="match status" value="1"/>
</dbReference>
<name>A0ABT1D2F0_9PROT</name>
<dbReference type="Gene3D" id="1.20.1260.30">
    <property type="match status" value="1"/>
</dbReference>
<proteinExistence type="inferred from homology"/>
<dbReference type="SUPFAM" id="SSF53335">
    <property type="entry name" value="S-adenosyl-L-methionine-dependent methyltransferases"/>
    <property type="match status" value="1"/>
</dbReference>
<dbReference type="Gene3D" id="3.40.50.150">
    <property type="entry name" value="Vaccinia Virus protein VP39"/>
    <property type="match status" value="1"/>
</dbReference>
<dbReference type="CDD" id="cd02440">
    <property type="entry name" value="AdoMet_MTases"/>
    <property type="match status" value="1"/>
</dbReference>
<feature type="region of interest" description="Disordered" evidence="8">
    <location>
        <begin position="435"/>
        <end position="468"/>
    </location>
</feature>
<keyword evidence="12" id="KW-1185">Reference proteome</keyword>
<protein>
    <recommendedName>
        <fullName evidence="2">site-specific DNA-methyltransferase (adenine-specific)</fullName>
        <ecNumber evidence="2">2.1.1.72</ecNumber>
    </recommendedName>
</protein>
<evidence type="ECO:0000256" key="7">
    <source>
        <dbReference type="ARBA" id="ARBA00047942"/>
    </source>
</evidence>
<gene>
    <name evidence="11" type="ORF">JYK14_06285</name>
</gene>
<feature type="compositionally biased region" description="Low complexity" evidence="8">
    <location>
        <begin position="608"/>
        <end position="618"/>
    </location>
</feature>
<evidence type="ECO:0000256" key="6">
    <source>
        <dbReference type="ARBA" id="ARBA00022747"/>
    </source>
</evidence>
<evidence type="ECO:0000313" key="12">
    <source>
        <dbReference type="Proteomes" id="UP001523392"/>
    </source>
</evidence>
<dbReference type="EC" id="2.1.1.72" evidence="2"/>
<keyword evidence="6" id="KW-0680">Restriction system</keyword>
<dbReference type="GO" id="GO:0008168">
    <property type="term" value="F:methyltransferase activity"/>
    <property type="evidence" value="ECO:0007669"/>
    <property type="project" value="UniProtKB-KW"/>
</dbReference>
<dbReference type="RefSeq" id="WP_252952390.1">
    <property type="nucleotide sequence ID" value="NZ_JAFIRR010000033.1"/>
</dbReference>
<feature type="domain" description="DNA methylase adenine-specific" evidence="9">
    <location>
        <begin position="151"/>
        <end position="372"/>
    </location>
</feature>
<dbReference type="PRINTS" id="PR00507">
    <property type="entry name" value="N12N6MTFRASE"/>
</dbReference>
<evidence type="ECO:0000256" key="2">
    <source>
        <dbReference type="ARBA" id="ARBA00011900"/>
    </source>
</evidence>
<keyword evidence="4" id="KW-0808">Transferase</keyword>
<dbReference type="EMBL" id="JAFIRR010000033">
    <property type="protein sequence ID" value="MCO6415787.1"/>
    <property type="molecule type" value="Genomic_DNA"/>
</dbReference>
<organism evidence="11 12">
    <name type="scientific">Siccirubricoccus soli</name>
    <dbReference type="NCBI Taxonomy" id="2899147"/>
    <lineage>
        <taxon>Bacteria</taxon>
        <taxon>Pseudomonadati</taxon>
        <taxon>Pseudomonadota</taxon>
        <taxon>Alphaproteobacteria</taxon>
        <taxon>Acetobacterales</taxon>
        <taxon>Roseomonadaceae</taxon>
        <taxon>Siccirubricoccus</taxon>
    </lineage>
</organism>
<evidence type="ECO:0000256" key="5">
    <source>
        <dbReference type="ARBA" id="ARBA00022691"/>
    </source>
</evidence>
<evidence type="ECO:0000256" key="8">
    <source>
        <dbReference type="SAM" id="MobiDB-lite"/>
    </source>
</evidence>
<keyword evidence="5" id="KW-0949">S-adenosyl-L-methionine</keyword>
<comment type="caution">
    <text evidence="11">The sequence shown here is derived from an EMBL/GenBank/DDBJ whole genome shotgun (WGS) entry which is preliminary data.</text>
</comment>
<evidence type="ECO:0000256" key="1">
    <source>
        <dbReference type="ARBA" id="ARBA00006594"/>
    </source>
</evidence>
<evidence type="ECO:0000259" key="9">
    <source>
        <dbReference type="Pfam" id="PF02384"/>
    </source>
</evidence>
<dbReference type="InterPro" id="IPR022749">
    <property type="entry name" value="D12N6_MeTrfase_N"/>
</dbReference>
<dbReference type="InterPro" id="IPR029063">
    <property type="entry name" value="SAM-dependent_MTases_sf"/>
</dbReference>
<comment type="catalytic activity">
    <reaction evidence="7">
        <text>a 2'-deoxyadenosine in DNA + S-adenosyl-L-methionine = an N(6)-methyl-2'-deoxyadenosine in DNA + S-adenosyl-L-homocysteine + H(+)</text>
        <dbReference type="Rhea" id="RHEA:15197"/>
        <dbReference type="Rhea" id="RHEA-COMP:12418"/>
        <dbReference type="Rhea" id="RHEA-COMP:12419"/>
        <dbReference type="ChEBI" id="CHEBI:15378"/>
        <dbReference type="ChEBI" id="CHEBI:57856"/>
        <dbReference type="ChEBI" id="CHEBI:59789"/>
        <dbReference type="ChEBI" id="CHEBI:90615"/>
        <dbReference type="ChEBI" id="CHEBI:90616"/>
        <dbReference type="EC" id="2.1.1.72"/>
    </reaction>
</comment>
<feature type="region of interest" description="Disordered" evidence="8">
    <location>
        <begin position="559"/>
        <end position="624"/>
    </location>
</feature>
<evidence type="ECO:0000256" key="4">
    <source>
        <dbReference type="ARBA" id="ARBA00022679"/>
    </source>
</evidence>
<evidence type="ECO:0000259" key="10">
    <source>
        <dbReference type="Pfam" id="PF12161"/>
    </source>
</evidence>
<dbReference type="InterPro" id="IPR038333">
    <property type="entry name" value="T1MK-like_N_sf"/>
</dbReference>
<reference evidence="11 12" key="1">
    <citation type="submission" date="2021-12" db="EMBL/GenBank/DDBJ databases">
        <title>Siccirubricoccus leaddurans sp. nov., a high concentration Zn2+ tolerance bacterium.</title>
        <authorList>
            <person name="Cao Y."/>
        </authorList>
    </citation>
    <scope>NUCLEOTIDE SEQUENCE [LARGE SCALE GENOMIC DNA]</scope>
    <source>
        <strain evidence="11 12">KC 17139</strain>
    </source>
</reference>
<dbReference type="PANTHER" id="PTHR42933">
    <property type="entry name" value="SLR6095 PROTEIN"/>
    <property type="match status" value="1"/>
</dbReference>
<dbReference type="Pfam" id="PF02384">
    <property type="entry name" value="N6_Mtase"/>
    <property type="match status" value="1"/>
</dbReference>
<dbReference type="InterPro" id="IPR002052">
    <property type="entry name" value="DNA_methylase_N6_adenine_CS"/>
</dbReference>
<accession>A0ABT1D2F0</accession>
<dbReference type="Proteomes" id="UP001523392">
    <property type="component" value="Unassembled WGS sequence"/>
</dbReference>
<feature type="domain" description="N6 adenine-specific DNA methyltransferase N-terminal" evidence="10">
    <location>
        <begin position="8"/>
        <end position="140"/>
    </location>
</feature>
<dbReference type="GO" id="GO:0032259">
    <property type="term" value="P:methylation"/>
    <property type="evidence" value="ECO:0007669"/>
    <property type="project" value="UniProtKB-KW"/>
</dbReference>
<dbReference type="PANTHER" id="PTHR42933:SF3">
    <property type="entry name" value="TYPE I RESTRICTION ENZYME MJAVIII METHYLASE SUBUNIT"/>
    <property type="match status" value="1"/>
</dbReference>
<keyword evidence="3 11" id="KW-0489">Methyltransferase</keyword>